<organism evidence="1 2">
    <name type="scientific">Rubripirellula reticaptiva</name>
    <dbReference type="NCBI Taxonomy" id="2528013"/>
    <lineage>
        <taxon>Bacteria</taxon>
        <taxon>Pseudomonadati</taxon>
        <taxon>Planctomycetota</taxon>
        <taxon>Planctomycetia</taxon>
        <taxon>Pirellulales</taxon>
        <taxon>Pirellulaceae</taxon>
        <taxon>Rubripirellula</taxon>
    </lineage>
</organism>
<gene>
    <name evidence="1" type="ORF">Poly59_13690</name>
</gene>
<sequence length="394" mass="43825">MAHFHLPLATKTAIFAGLVLAIPADSRDAIGADAHPRQWVDQLGADSFHARESASQSLIATIVSGDEAGLLSRDEATNASEAVRNGLTNPVTEIRLACQDILRRADHIQLERQIHRLKNLRTAPDQIDLVGWDSFSSLIGDDQISRDLFADLTETFSKGIGNRERLSTAVGQWTRPNWDPYQISPDDELRWAMLIWMDIEDAGRKHRPLSSRITMSLSNPSMGPNCNSDQQTGLQRLIGRWIECQSSAPTARTHLIIAMRYACVEQATWLCERTLADSTSSASAEVTAMLTASVLGPTRIAPKDLEIQLRRRLADQRTAHVWQTVNNRVTKIRTQVRDVAIALLLRDRGIDPRDVGFAELQADQLFVYRDHSLGFGDETSRQAAHEIATSLINP</sequence>
<dbReference type="AlphaFoldDB" id="A0A5C6F4U4"/>
<dbReference type="Proteomes" id="UP000317977">
    <property type="component" value="Unassembled WGS sequence"/>
</dbReference>
<accession>A0A5C6F4U4</accession>
<name>A0A5C6F4U4_9BACT</name>
<evidence type="ECO:0000313" key="1">
    <source>
        <dbReference type="EMBL" id="TWU55076.1"/>
    </source>
</evidence>
<reference evidence="1 2" key="1">
    <citation type="submission" date="2019-02" db="EMBL/GenBank/DDBJ databases">
        <title>Deep-cultivation of Planctomycetes and their phenomic and genomic characterization uncovers novel biology.</title>
        <authorList>
            <person name="Wiegand S."/>
            <person name="Jogler M."/>
            <person name="Boedeker C."/>
            <person name="Pinto D."/>
            <person name="Vollmers J."/>
            <person name="Rivas-Marin E."/>
            <person name="Kohn T."/>
            <person name="Peeters S.H."/>
            <person name="Heuer A."/>
            <person name="Rast P."/>
            <person name="Oberbeckmann S."/>
            <person name="Bunk B."/>
            <person name="Jeske O."/>
            <person name="Meyerdierks A."/>
            <person name="Storesund J.E."/>
            <person name="Kallscheuer N."/>
            <person name="Luecker S."/>
            <person name="Lage O.M."/>
            <person name="Pohl T."/>
            <person name="Merkel B.J."/>
            <person name="Hornburger P."/>
            <person name="Mueller R.-W."/>
            <person name="Bruemmer F."/>
            <person name="Labrenz M."/>
            <person name="Spormann A.M."/>
            <person name="Op Den Camp H."/>
            <person name="Overmann J."/>
            <person name="Amann R."/>
            <person name="Jetten M.S.M."/>
            <person name="Mascher T."/>
            <person name="Medema M.H."/>
            <person name="Devos D.P."/>
            <person name="Kaster A.-K."/>
            <person name="Ovreas L."/>
            <person name="Rohde M."/>
            <person name="Galperin M.Y."/>
            <person name="Jogler C."/>
        </authorList>
    </citation>
    <scope>NUCLEOTIDE SEQUENCE [LARGE SCALE GENOMIC DNA]</scope>
    <source>
        <strain evidence="1 2">Poly59</strain>
    </source>
</reference>
<dbReference type="RefSeq" id="WP_146533338.1">
    <property type="nucleotide sequence ID" value="NZ_SJPX01000002.1"/>
</dbReference>
<protein>
    <submittedName>
        <fullName evidence="1">Uncharacterized protein</fullName>
    </submittedName>
</protein>
<evidence type="ECO:0000313" key="2">
    <source>
        <dbReference type="Proteomes" id="UP000317977"/>
    </source>
</evidence>
<proteinExistence type="predicted"/>
<comment type="caution">
    <text evidence="1">The sequence shown here is derived from an EMBL/GenBank/DDBJ whole genome shotgun (WGS) entry which is preliminary data.</text>
</comment>
<keyword evidence="2" id="KW-1185">Reference proteome</keyword>
<dbReference type="OrthoDB" id="268545at2"/>
<dbReference type="EMBL" id="SJPX01000002">
    <property type="protein sequence ID" value="TWU55076.1"/>
    <property type="molecule type" value="Genomic_DNA"/>
</dbReference>